<feature type="repeat" description="PPR" evidence="3">
    <location>
        <begin position="59"/>
        <end position="93"/>
    </location>
</feature>
<feature type="repeat" description="PPR" evidence="3">
    <location>
        <begin position="428"/>
        <end position="462"/>
    </location>
</feature>
<dbReference type="Pfam" id="PF13041">
    <property type="entry name" value="PPR_2"/>
    <property type="match status" value="1"/>
</dbReference>
<organism evidence="5 6">
    <name type="scientific">Papaver nudicaule</name>
    <name type="common">Iceland poppy</name>
    <dbReference type="NCBI Taxonomy" id="74823"/>
    <lineage>
        <taxon>Eukaryota</taxon>
        <taxon>Viridiplantae</taxon>
        <taxon>Streptophyta</taxon>
        <taxon>Embryophyta</taxon>
        <taxon>Tracheophyta</taxon>
        <taxon>Spermatophyta</taxon>
        <taxon>Magnoliopsida</taxon>
        <taxon>Ranunculales</taxon>
        <taxon>Papaveraceae</taxon>
        <taxon>Papaveroideae</taxon>
        <taxon>Papaver</taxon>
    </lineage>
</organism>
<comment type="caution">
    <text evidence="5">The sequence shown here is derived from an EMBL/GenBank/DDBJ whole genome shotgun (WGS) entry which is preliminary data.</text>
</comment>
<feature type="chain" id="PRO_5041317647" description="Pentatricopeptide repeat-containing protein" evidence="4">
    <location>
        <begin position="24"/>
        <end position="585"/>
    </location>
</feature>
<dbReference type="PROSITE" id="PS51375">
    <property type="entry name" value="PPR"/>
    <property type="match status" value="3"/>
</dbReference>
<keyword evidence="2" id="KW-0677">Repeat</keyword>
<dbReference type="AlphaFoldDB" id="A0AA41UY75"/>
<dbReference type="NCBIfam" id="TIGR00756">
    <property type="entry name" value="PPR"/>
    <property type="match status" value="2"/>
</dbReference>
<evidence type="ECO:0008006" key="7">
    <source>
        <dbReference type="Google" id="ProtNLM"/>
    </source>
</evidence>
<dbReference type="Proteomes" id="UP001177140">
    <property type="component" value="Unassembled WGS sequence"/>
</dbReference>
<name>A0AA41UY75_PAPNU</name>
<evidence type="ECO:0000256" key="3">
    <source>
        <dbReference type="PROSITE-ProRule" id="PRU00708"/>
    </source>
</evidence>
<keyword evidence="6" id="KW-1185">Reference proteome</keyword>
<evidence type="ECO:0000256" key="4">
    <source>
        <dbReference type="SAM" id="SignalP"/>
    </source>
</evidence>
<dbReference type="PANTHER" id="PTHR46598">
    <property type="entry name" value="BNAC05G43320D PROTEIN"/>
    <property type="match status" value="1"/>
</dbReference>
<comment type="similarity">
    <text evidence="1">Belongs to the PPR family. P subfamily.</text>
</comment>
<gene>
    <name evidence="5" type="ORF">MKW94_007838</name>
</gene>
<dbReference type="EMBL" id="JAJJMA010027847">
    <property type="protein sequence ID" value="MCL7023901.1"/>
    <property type="molecule type" value="Genomic_DNA"/>
</dbReference>
<evidence type="ECO:0000313" key="5">
    <source>
        <dbReference type="EMBL" id="MCL7023901.1"/>
    </source>
</evidence>
<dbReference type="InterPro" id="IPR002885">
    <property type="entry name" value="PPR_rpt"/>
</dbReference>
<dbReference type="Gene3D" id="1.25.40.10">
    <property type="entry name" value="Tetratricopeptide repeat domain"/>
    <property type="match status" value="3"/>
</dbReference>
<dbReference type="PANTHER" id="PTHR46598:SF1">
    <property type="entry name" value="OS10G0422566 PROTEIN"/>
    <property type="match status" value="1"/>
</dbReference>
<evidence type="ECO:0000256" key="2">
    <source>
        <dbReference type="ARBA" id="ARBA00022737"/>
    </source>
</evidence>
<reference evidence="5" key="1">
    <citation type="submission" date="2022-03" db="EMBL/GenBank/DDBJ databases">
        <title>A functionally conserved STORR gene fusion in Papaver species that diverged 16.8 million years ago.</title>
        <authorList>
            <person name="Catania T."/>
        </authorList>
    </citation>
    <scope>NUCLEOTIDE SEQUENCE</scope>
    <source>
        <strain evidence="5">S-191538</strain>
    </source>
</reference>
<protein>
    <recommendedName>
        <fullName evidence="7">Pentatricopeptide repeat-containing protein</fullName>
    </recommendedName>
</protein>
<sequence>MDAFVPVMVWSAVVAHISCTAHGAYLAAELVLEIGSLFQNNRVNPWKKSNRSLLAMKPNITVFNIAIAGCLLSGTTRKAEQVHEMMCRVGIKPDAILLILMAHIYERNGHRKELKKLKRHIDDSCSLRVLQFQHFYNCLLTCHLNFGDRDSASQIVLELLRKAEEAQESHVAAPVVLDSYDNISKLGKADHVLSKASVGTPALCFEEFCEGRDFSVLKDEADEILDSQLAELQMKVELVTTERGFLRPTERIYAKLVKAFLEAGKVKELAEFLINADKEDSPASSEDSVVVHVINACIALGWLDQAHDLIDEMWFSGVRIGASAYSSLLEAYYKENRITEMISLLRHARKAGVQLNSAHYEALIQSWVLEKESNSTLNISKEMKESKIPEPILPEFEMPVSSCAESRHAGLMVKLMEEIKEGRTADYEVHNWNTVIHFFCKKGLMQDADKALKKMRALGHMPNAQTFHSLVTGYAAIGGKYIEVTQLWGEMKELATSSSSLKFDQELLDSLLCTFVRGGFFLRANEVVELMEAGEMFIDKYKYRTLLLIYYKTVHKIKKTPNFYSEASVKRREAALLFKKWIALG</sequence>
<feature type="signal peptide" evidence="4">
    <location>
        <begin position="1"/>
        <end position="23"/>
    </location>
</feature>
<dbReference type="Pfam" id="PF13812">
    <property type="entry name" value="PPR_3"/>
    <property type="match status" value="1"/>
</dbReference>
<evidence type="ECO:0000256" key="1">
    <source>
        <dbReference type="ARBA" id="ARBA00007626"/>
    </source>
</evidence>
<feature type="repeat" description="PPR" evidence="3">
    <location>
        <begin position="321"/>
        <end position="355"/>
    </location>
</feature>
<evidence type="ECO:0000313" key="6">
    <source>
        <dbReference type="Proteomes" id="UP001177140"/>
    </source>
</evidence>
<dbReference type="Pfam" id="PF01535">
    <property type="entry name" value="PPR"/>
    <property type="match status" value="2"/>
</dbReference>
<dbReference type="InterPro" id="IPR011990">
    <property type="entry name" value="TPR-like_helical_dom_sf"/>
</dbReference>
<keyword evidence="4" id="KW-0732">Signal</keyword>
<proteinExistence type="inferred from homology"/>
<accession>A0AA41UY75</accession>